<sequence>MRQLRPLNWIHHVSSLPELHAVTLRAWASLAHARRTRPSRSEWDVLDRQLRVAVSCLRRLALPGNPEQASTSPATFASHFNVACILLREAAFAVEFALARAEGRVTDEWLLAEAPSPVRPTAWTEALEKALRARGLPGESGWPSPVKAPDLTGFARCGPHVADALHALYSVATPLFYSGILERERYGGAFPTHLLVARVDFAISDFDQPSSPSREDMEVARRALPAFLTFREAVMSWATPPEILPLAAKCMKVLGVPRHLRGAPGPVP</sequence>
<organism evidence="1 2">
    <name type="scientific">Archangium lansingense</name>
    <dbReference type="NCBI Taxonomy" id="2995310"/>
    <lineage>
        <taxon>Bacteria</taxon>
        <taxon>Pseudomonadati</taxon>
        <taxon>Myxococcota</taxon>
        <taxon>Myxococcia</taxon>
        <taxon>Myxococcales</taxon>
        <taxon>Cystobacterineae</taxon>
        <taxon>Archangiaceae</taxon>
        <taxon>Archangium</taxon>
    </lineage>
</organism>
<evidence type="ECO:0000313" key="1">
    <source>
        <dbReference type="EMBL" id="MCY1074183.1"/>
    </source>
</evidence>
<name>A0ABT3ZXT0_9BACT</name>
<dbReference type="RefSeq" id="WP_267533161.1">
    <property type="nucleotide sequence ID" value="NZ_JAPNKA010000001.1"/>
</dbReference>
<dbReference type="EMBL" id="JAPNKA010000001">
    <property type="protein sequence ID" value="MCY1074183.1"/>
    <property type="molecule type" value="Genomic_DNA"/>
</dbReference>
<gene>
    <name evidence="1" type="ORF">OV287_06765</name>
</gene>
<proteinExistence type="predicted"/>
<accession>A0ABT3ZXT0</accession>
<keyword evidence="2" id="KW-1185">Reference proteome</keyword>
<comment type="caution">
    <text evidence="1">The sequence shown here is derived from an EMBL/GenBank/DDBJ whole genome shotgun (WGS) entry which is preliminary data.</text>
</comment>
<evidence type="ECO:0000313" key="2">
    <source>
        <dbReference type="Proteomes" id="UP001207654"/>
    </source>
</evidence>
<protein>
    <submittedName>
        <fullName evidence="1">Uncharacterized protein</fullName>
    </submittedName>
</protein>
<dbReference type="Proteomes" id="UP001207654">
    <property type="component" value="Unassembled WGS sequence"/>
</dbReference>
<reference evidence="1 2" key="1">
    <citation type="submission" date="2022-11" db="EMBL/GenBank/DDBJ databases">
        <title>Minimal conservation of predation-associated metabolite biosynthetic gene clusters underscores biosynthetic potential of Myxococcota including descriptions for ten novel species: Archangium lansinium sp. nov., Myxococcus landrumus sp. nov., Nannocystis bai.</title>
        <authorList>
            <person name="Ahearne A."/>
            <person name="Stevens C."/>
            <person name="Phillips K."/>
        </authorList>
    </citation>
    <scope>NUCLEOTIDE SEQUENCE [LARGE SCALE GENOMIC DNA]</scope>
    <source>
        <strain evidence="1 2">MIWBW</strain>
    </source>
</reference>